<keyword evidence="2" id="KW-1185">Reference proteome</keyword>
<sequence>MLVLDIPGYETINVKNIVFDFNGTLAVDGALVAGVNEKITALSECGVHLYVLTADTFGTAVRQCQNLPLDIHVFSKENISANKKQFVQTIGPETTITVGNGRNDLAMFEKSILSICIIGSEGCCAKSMNAADIIVSNPLDALDLLLKNDRIVATLRT</sequence>
<dbReference type="Proteomes" id="UP000616595">
    <property type="component" value="Unassembled WGS sequence"/>
</dbReference>
<dbReference type="RefSeq" id="WP_148565970.1">
    <property type="nucleotide sequence ID" value="NZ_RXYA01000002.1"/>
</dbReference>
<dbReference type="Gene3D" id="3.40.50.1000">
    <property type="entry name" value="HAD superfamily/HAD-like"/>
    <property type="match status" value="1"/>
</dbReference>
<dbReference type="SUPFAM" id="SSF56784">
    <property type="entry name" value="HAD-like"/>
    <property type="match status" value="1"/>
</dbReference>
<comment type="caution">
    <text evidence="1">The sequence shown here is derived from an EMBL/GenBank/DDBJ whole genome shotgun (WGS) entry which is preliminary data.</text>
</comment>
<gene>
    <name evidence="1" type="ORF">GH810_15375</name>
</gene>
<proteinExistence type="predicted"/>
<protein>
    <submittedName>
        <fullName evidence="1">ATPase P</fullName>
    </submittedName>
</protein>
<dbReference type="EMBL" id="WJBD01000023">
    <property type="protein sequence ID" value="MBC3889690.1"/>
    <property type="molecule type" value="Genomic_DNA"/>
</dbReference>
<evidence type="ECO:0000313" key="1">
    <source>
        <dbReference type="EMBL" id="MBC3889690.1"/>
    </source>
</evidence>
<organism evidence="1 2">
    <name type="scientific">Acetobacterium paludosum</name>
    <dbReference type="NCBI Taxonomy" id="52693"/>
    <lineage>
        <taxon>Bacteria</taxon>
        <taxon>Bacillati</taxon>
        <taxon>Bacillota</taxon>
        <taxon>Clostridia</taxon>
        <taxon>Eubacteriales</taxon>
        <taxon>Eubacteriaceae</taxon>
        <taxon>Acetobacterium</taxon>
    </lineage>
</organism>
<name>A0A923HYW6_9FIRM</name>
<dbReference type="InterPro" id="IPR036412">
    <property type="entry name" value="HAD-like_sf"/>
</dbReference>
<accession>A0A923HYW6</accession>
<dbReference type="InterPro" id="IPR023214">
    <property type="entry name" value="HAD_sf"/>
</dbReference>
<dbReference type="OrthoDB" id="159409at2"/>
<reference evidence="1" key="2">
    <citation type="submission" date="2020-10" db="EMBL/GenBank/DDBJ databases">
        <title>Comparative genomics of the Acetobacterium genus.</title>
        <authorList>
            <person name="Marshall C."/>
            <person name="May H."/>
            <person name="Norman S."/>
        </authorList>
    </citation>
    <scope>NUCLEOTIDE SEQUENCE</scope>
    <source>
        <strain evidence="1">DER-2019</strain>
    </source>
</reference>
<dbReference type="AlphaFoldDB" id="A0A923HYW6"/>
<reference evidence="1" key="1">
    <citation type="submission" date="2019-10" db="EMBL/GenBank/DDBJ databases">
        <authorList>
            <person name="Ross D.E."/>
            <person name="Gulliver D."/>
        </authorList>
    </citation>
    <scope>NUCLEOTIDE SEQUENCE</scope>
    <source>
        <strain evidence="1">DER-2019</strain>
    </source>
</reference>
<evidence type="ECO:0000313" key="2">
    <source>
        <dbReference type="Proteomes" id="UP000616595"/>
    </source>
</evidence>